<dbReference type="GO" id="GO:0016651">
    <property type="term" value="F:oxidoreductase activity, acting on NAD(P)H"/>
    <property type="evidence" value="ECO:0007669"/>
    <property type="project" value="InterPro"/>
</dbReference>
<gene>
    <name evidence="6" type="ORF">A0O28_0028270</name>
</gene>
<dbReference type="SMART" id="SM00829">
    <property type="entry name" value="PKS_ER"/>
    <property type="match status" value="1"/>
</dbReference>
<dbReference type="SUPFAM" id="SSF51735">
    <property type="entry name" value="NAD(P)-binding Rossmann-fold domains"/>
    <property type="match status" value="1"/>
</dbReference>
<evidence type="ECO:0000313" key="7">
    <source>
        <dbReference type="Proteomes" id="UP000191004"/>
    </source>
</evidence>
<dbReference type="AlphaFoldDB" id="A0A1T3CTT1"/>
<dbReference type="EMBL" id="LVVK01000007">
    <property type="protein sequence ID" value="OPB44508.1"/>
    <property type="molecule type" value="Genomic_DNA"/>
</dbReference>
<feature type="domain" description="Enoyl reductase (ER)" evidence="5">
    <location>
        <begin position="22"/>
        <end position="379"/>
    </location>
</feature>
<keyword evidence="7" id="KW-1185">Reference proteome</keyword>
<dbReference type="Gene3D" id="3.40.50.720">
    <property type="entry name" value="NAD(P)-binding Rossmann-like Domain"/>
    <property type="match status" value="1"/>
</dbReference>
<evidence type="ECO:0000256" key="4">
    <source>
        <dbReference type="ARBA" id="ARBA00023002"/>
    </source>
</evidence>
<dbReference type="PANTHER" id="PTHR45348">
    <property type="entry name" value="HYPOTHETICAL OXIDOREDUCTASE (EUROFUNG)"/>
    <property type="match status" value="1"/>
</dbReference>
<dbReference type="SUPFAM" id="SSF50129">
    <property type="entry name" value="GroES-like"/>
    <property type="match status" value="1"/>
</dbReference>
<proteinExistence type="inferred from homology"/>
<protein>
    <submittedName>
        <fullName evidence="6">Zinc-binding dehydrogenase family</fullName>
    </submittedName>
</protein>
<evidence type="ECO:0000256" key="1">
    <source>
        <dbReference type="ARBA" id="ARBA00008072"/>
    </source>
</evidence>
<dbReference type="InterPro" id="IPR020843">
    <property type="entry name" value="ER"/>
</dbReference>
<dbReference type="Pfam" id="PF08240">
    <property type="entry name" value="ADH_N"/>
    <property type="match status" value="1"/>
</dbReference>
<keyword evidence="2" id="KW-0547">Nucleotide-binding</keyword>
<dbReference type="PANTHER" id="PTHR45348:SF1">
    <property type="entry name" value="TRANS-ENOYL REDUCTASE STHE"/>
    <property type="match status" value="1"/>
</dbReference>
<accession>A0A1T3CTT1</accession>
<comment type="similarity">
    <text evidence="1">Belongs to the zinc-containing alcohol dehydrogenase family.</text>
</comment>
<dbReference type="Proteomes" id="UP000191004">
    <property type="component" value="Unassembled WGS sequence"/>
</dbReference>
<evidence type="ECO:0000256" key="2">
    <source>
        <dbReference type="ARBA" id="ARBA00022741"/>
    </source>
</evidence>
<dbReference type="InterPro" id="IPR013154">
    <property type="entry name" value="ADH-like_N"/>
</dbReference>
<keyword evidence="3" id="KW-0521">NADP</keyword>
<dbReference type="InterPro" id="IPR011032">
    <property type="entry name" value="GroES-like_sf"/>
</dbReference>
<dbReference type="InterPro" id="IPR036291">
    <property type="entry name" value="NAD(P)-bd_dom_sf"/>
</dbReference>
<dbReference type="CDD" id="cd08249">
    <property type="entry name" value="enoyl_reductase_like"/>
    <property type="match status" value="1"/>
</dbReference>
<dbReference type="GO" id="GO:0000166">
    <property type="term" value="F:nucleotide binding"/>
    <property type="evidence" value="ECO:0007669"/>
    <property type="project" value="UniProtKB-KW"/>
</dbReference>
<organism evidence="6 7">
    <name type="scientific">Trichoderma guizhouense</name>
    <dbReference type="NCBI Taxonomy" id="1491466"/>
    <lineage>
        <taxon>Eukaryota</taxon>
        <taxon>Fungi</taxon>
        <taxon>Dikarya</taxon>
        <taxon>Ascomycota</taxon>
        <taxon>Pezizomycotina</taxon>
        <taxon>Sordariomycetes</taxon>
        <taxon>Hypocreomycetidae</taxon>
        <taxon>Hypocreales</taxon>
        <taxon>Hypocreaceae</taxon>
        <taxon>Trichoderma</taxon>
    </lineage>
</organism>
<dbReference type="OrthoDB" id="48317at2759"/>
<evidence type="ECO:0000256" key="3">
    <source>
        <dbReference type="ARBA" id="ARBA00022857"/>
    </source>
</evidence>
<dbReference type="InterPro" id="IPR047122">
    <property type="entry name" value="Trans-enoyl_RdTase-like"/>
</dbReference>
<sequence length="384" mass="40474">MTAQAVPKVQTAIIQSGDGGQGGQNLAISNTVPIPAFTSPHDVLVRVLAVALNPTDHKMPSHFPSPGNRVGCDFCGVIVQAGDEVQKDSLMQVGARVCGGLFPYGLPQGGAEPDCGAFAQYIVADSRLLVRVPDTWSDLQGAVLGGIGWTTAALAMSDSDALGLPGYPSTPAAKSKNGKPVPVIVYGAATATGTMACQLLTLSGYAPIAIASKQSAELATTYGAHATAAYTSPTCDQDIKEALAEIGITEPIRHAIDCITTRESAKLCFTALHRMGGRYACLEGLPAEWRTRRAVHVKEVMAFEGHGRDMIVNDPTYSRTASPVLFELCKRWTAEVQSLVDTDRLKSHPVREVKGEWEGIINGLATLQKGGVRGEKLAIQVAAL</sequence>
<keyword evidence="4" id="KW-0560">Oxidoreductase</keyword>
<reference evidence="6 7" key="1">
    <citation type="submission" date="2016-04" db="EMBL/GenBank/DDBJ databases">
        <title>Multiple horizontal gene transfer events from other fungi enriched the ability of the initially mycotrophic fungus Trichoderma (Ascomycota) to feed on dead plant biomass.</title>
        <authorList>
            <person name="Atanasova L."/>
            <person name="Chenthamara K."/>
            <person name="Zhang J."/>
            <person name="Grujic M."/>
            <person name="Henrissat B."/>
            <person name="Kuo A."/>
            <person name="Aertz A."/>
            <person name="Salamov A."/>
            <person name="Lipzen A."/>
            <person name="Labutti K."/>
            <person name="Barry K."/>
            <person name="Miao Y."/>
            <person name="Rahimi M.J."/>
            <person name="Shen Q."/>
            <person name="Grigoriev I.V."/>
            <person name="Kubicek C.P."/>
            <person name="Druzhinina I.S."/>
        </authorList>
    </citation>
    <scope>NUCLEOTIDE SEQUENCE [LARGE SCALE GENOMIC DNA]</scope>
    <source>
        <strain evidence="6 7">NJAU 4742</strain>
    </source>
</reference>
<name>A0A1T3CTT1_9HYPO</name>
<evidence type="ECO:0000313" key="6">
    <source>
        <dbReference type="EMBL" id="OPB44508.1"/>
    </source>
</evidence>
<dbReference type="Gene3D" id="3.90.180.10">
    <property type="entry name" value="Medium-chain alcohol dehydrogenases, catalytic domain"/>
    <property type="match status" value="1"/>
</dbReference>
<evidence type="ECO:0000259" key="5">
    <source>
        <dbReference type="SMART" id="SM00829"/>
    </source>
</evidence>
<comment type="caution">
    <text evidence="6">The sequence shown here is derived from an EMBL/GenBank/DDBJ whole genome shotgun (WGS) entry which is preliminary data.</text>
</comment>